<proteinExistence type="inferred from homology"/>
<name>A0A6L2R500_9BACT</name>
<feature type="domain" description="PPIase FKBP-type" evidence="11">
    <location>
        <begin position="6"/>
        <end position="100"/>
    </location>
</feature>
<dbReference type="GO" id="GO:0005737">
    <property type="term" value="C:cytoplasm"/>
    <property type="evidence" value="ECO:0007669"/>
    <property type="project" value="UniProtKB-SubCell"/>
</dbReference>
<accession>A0A6L2R500</accession>
<comment type="function">
    <text evidence="8">Also involved in hydrogenase metallocenter assembly, probably by participating in the nickel insertion step. This function in hydrogenase biosynthesis requires chaperone activity and the presence of the metal-binding domain, but not PPIase activity.</text>
</comment>
<evidence type="ECO:0000256" key="6">
    <source>
        <dbReference type="ARBA" id="ARBA00023186"/>
    </source>
</evidence>
<evidence type="ECO:0000256" key="8">
    <source>
        <dbReference type="ARBA" id="ARBA00037071"/>
    </source>
</evidence>
<protein>
    <recommendedName>
        <fullName evidence="10">Peptidyl-prolyl cis-trans isomerase</fullName>
        <ecNumber evidence="10">5.2.1.8</ecNumber>
    </recommendedName>
</protein>
<evidence type="ECO:0000256" key="4">
    <source>
        <dbReference type="ARBA" id="ARBA00022490"/>
    </source>
</evidence>
<evidence type="ECO:0000256" key="2">
    <source>
        <dbReference type="ARBA" id="ARBA00004496"/>
    </source>
</evidence>
<dbReference type="AlphaFoldDB" id="A0A6L2R500"/>
<comment type="subcellular location">
    <subcellularLocation>
        <location evidence="2">Cytoplasm</location>
    </subcellularLocation>
</comment>
<sequence>MAIERGNTVRVHYTGTLADGTVFDSSRDRDPLEFVLGKGSLIPGFEDAVEGREIGETVTVTVPSDKAYGDMDPELVFTVPRAQVPEHIPLETGVPLQLSNEQGQMDVTITEVGADEITLDANHPLAGKELTFEIEIVS</sequence>
<dbReference type="Gene3D" id="3.10.50.40">
    <property type="match status" value="1"/>
</dbReference>
<organism evidence="12 13">
    <name type="scientific">Candidatus Desulfovibrio kirbyi</name>
    <dbReference type="NCBI Taxonomy" id="2696086"/>
    <lineage>
        <taxon>Bacteria</taxon>
        <taxon>Pseudomonadati</taxon>
        <taxon>Thermodesulfobacteriota</taxon>
        <taxon>Desulfovibrionia</taxon>
        <taxon>Desulfovibrionales</taxon>
        <taxon>Desulfovibrionaceae</taxon>
        <taxon>Desulfovibrio</taxon>
    </lineage>
</organism>
<comment type="caution">
    <text evidence="12">The sequence shown here is derived from an EMBL/GenBank/DDBJ whole genome shotgun (WGS) entry which is preliminary data.</text>
</comment>
<keyword evidence="4" id="KW-0963">Cytoplasm</keyword>
<comment type="catalytic activity">
    <reaction evidence="1 9 10">
        <text>[protein]-peptidylproline (omega=180) = [protein]-peptidylproline (omega=0)</text>
        <dbReference type="Rhea" id="RHEA:16237"/>
        <dbReference type="Rhea" id="RHEA-COMP:10747"/>
        <dbReference type="Rhea" id="RHEA-COMP:10748"/>
        <dbReference type="ChEBI" id="CHEBI:83833"/>
        <dbReference type="ChEBI" id="CHEBI:83834"/>
        <dbReference type="EC" id="5.2.1.8"/>
    </reaction>
</comment>
<dbReference type="PROSITE" id="PS50059">
    <property type="entry name" value="FKBP_PPIASE"/>
    <property type="match status" value="1"/>
</dbReference>
<dbReference type="PANTHER" id="PTHR47861:SF3">
    <property type="entry name" value="FKBP-TYPE PEPTIDYL-PROLYL CIS-TRANS ISOMERASE SLYD"/>
    <property type="match status" value="1"/>
</dbReference>
<dbReference type="GO" id="GO:0003755">
    <property type="term" value="F:peptidyl-prolyl cis-trans isomerase activity"/>
    <property type="evidence" value="ECO:0007669"/>
    <property type="project" value="UniProtKB-UniRule"/>
</dbReference>
<evidence type="ECO:0000256" key="7">
    <source>
        <dbReference type="ARBA" id="ARBA00023235"/>
    </source>
</evidence>
<evidence type="ECO:0000256" key="5">
    <source>
        <dbReference type="ARBA" id="ARBA00023110"/>
    </source>
</evidence>
<dbReference type="EC" id="5.2.1.8" evidence="10"/>
<gene>
    <name evidence="12" type="primary">slyD</name>
    <name evidence="12" type="ORF">ZNDK_0437</name>
</gene>
<evidence type="ECO:0000256" key="10">
    <source>
        <dbReference type="RuleBase" id="RU003915"/>
    </source>
</evidence>
<reference evidence="12 13" key="1">
    <citation type="journal article" date="2020" name="ISME J.">
        <title>Parallel Reductive Genome Evolution in Desulfovibrio Ectosymbionts Independently Acquired by Trichonympha Protists in the Termite Gut.</title>
        <authorList>
            <person name="Takeuchi M."/>
            <person name="Kuwahara H."/>
            <person name="Murakami T."/>
            <person name="Takahashi K."/>
            <person name="Kajitani R."/>
            <person name="Toyoda A."/>
            <person name="Itoh T."/>
            <person name="Ohkuma M."/>
            <person name="Hongoh Y."/>
        </authorList>
    </citation>
    <scope>NUCLEOTIDE SEQUENCE [LARGE SCALE GENOMIC DNA]</scope>
    <source>
        <strain evidence="12">ZnDsv-02</strain>
    </source>
</reference>
<keyword evidence="7 9" id="KW-0413">Isomerase</keyword>
<keyword evidence="6" id="KW-0143">Chaperone</keyword>
<comment type="similarity">
    <text evidence="3 10">Belongs to the FKBP-type PPIase family.</text>
</comment>
<dbReference type="Proteomes" id="UP000505077">
    <property type="component" value="Unassembled WGS sequence"/>
</dbReference>
<keyword evidence="5 9" id="KW-0697">Rotamase</keyword>
<evidence type="ECO:0000256" key="1">
    <source>
        <dbReference type="ARBA" id="ARBA00000971"/>
    </source>
</evidence>
<dbReference type="PANTHER" id="PTHR47861">
    <property type="entry name" value="FKBP-TYPE PEPTIDYL-PROLYL CIS-TRANS ISOMERASE SLYD"/>
    <property type="match status" value="1"/>
</dbReference>
<evidence type="ECO:0000256" key="3">
    <source>
        <dbReference type="ARBA" id="ARBA00006577"/>
    </source>
</evidence>
<dbReference type="EMBL" id="BLLL01000003">
    <property type="protein sequence ID" value="GFH62666.1"/>
    <property type="molecule type" value="Genomic_DNA"/>
</dbReference>
<evidence type="ECO:0000313" key="12">
    <source>
        <dbReference type="EMBL" id="GFH62666.1"/>
    </source>
</evidence>
<evidence type="ECO:0000313" key="13">
    <source>
        <dbReference type="Proteomes" id="UP000505077"/>
    </source>
</evidence>
<dbReference type="SUPFAM" id="SSF54534">
    <property type="entry name" value="FKBP-like"/>
    <property type="match status" value="1"/>
</dbReference>
<evidence type="ECO:0000256" key="9">
    <source>
        <dbReference type="PROSITE-ProRule" id="PRU00277"/>
    </source>
</evidence>
<dbReference type="InterPro" id="IPR046357">
    <property type="entry name" value="PPIase_dom_sf"/>
</dbReference>
<evidence type="ECO:0000259" key="11">
    <source>
        <dbReference type="PROSITE" id="PS50059"/>
    </source>
</evidence>
<dbReference type="Pfam" id="PF00254">
    <property type="entry name" value="FKBP_C"/>
    <property type="match status" value="1"/>
</dbReference>
<dbReference type="GO" id="GO:0042026">
    <property type="term" value="P:protein refolding"/>
    <property type="evidence" value="ECO:0007669"/>
    <property type="project" value="UniProtKB-ARBA"/>
</dbReference>
<dbReference type="InterPro" id="IPR001179">
    <property type="entry name" value="PPIase_FKBP_dom"/>
</dbReference>